<accession>A0A225M2Y5</accession>
<proteinExistence type="predicted"/>
<dbReference type="AlphaFoldDB" id="A0A225M2Y5"/>
<reference evidence="2" key="1">
    <citation type="submission" date="2017-06" db="EMBL/GenBank/DDBJ databases">
        <title>Herbaspirillum phytohormonus sp. nov., isolated from the root nodule of Robinia pseudoacacia in lead-zinc mine.</title>
        <authorList>
            <person name="Fan M."/>
            <person name="Lin Y."/>
        </authorList>
    </citation>
    <scope>NUCLEOTIDE SEQUENCE [LARGE SCALE GENOMIC DNA]</scope>
    <source>
        <strain evidence="2">SC-089</strain>
    </source>
</reference>
<sequence>MKHIKITSRQYTYLARLEEETAPQTCAWFLRKLPFKTHISQGRWSGKAVFIRLGTTGAEVAYENPTSYPKTGDIVMCPGDATQGGGEIYMPYGPNAFACEYGKLAGNHFLSIIEGEQSLPQFGELVHWHGAQEILFELAD</sequence>
<dbReference type="EMBL" id="NJIH01000012">
    <property type="protein sequence ID" value="OWT55704.1"/>
    <property type="molecule type" value="Genomic_DNA"/>
</dbReference>
<gene>
    <name evidence="1" type="ORF">CEY11_20520</name>
</gene>
<organism evidence="1 2">
    <name type="scientific">Candidimonas nitroreducens</name>
    <dbReference type="NCBI Taxonomy" id="683354"/>
    <lineage>
        <taxon>Bacteria</taxon>
        <taxon>Pseudomonadati</taxon>
        <taxon>Pseudomonadota</taxon>
        <taxon>Betaproteobacteria</taxon>
        <taxon>Burkholderiales</taxon>
        <taxon>Alcaligenaceae</taxon>
        <taxon>Candidimonas</taxon>
    </lineage>
</organism>
<comment type="caution">
    <text evidence="1">The sequence shown here is derived from an EMBL/GenBank/DDBJ whole genome shotgun (WGS) entry which is preliminary data.</text>
</comment>
<dbReference type="Gene3D" id="2.40.100.20">
    <property type="match status" value="1"/>
</dbReference>
<name>A0A225M2Y5_9BURK</name>
<evidence type="ECO:0000313" key="2">
    <source>
        <dbReference type="Proteomes" id="UP000214603"/>
    </source>
</evidence>
<dbReference type="Pfam" id="PF12903">
    <property type="entry name" value="DUF3830"/>
    <property type="match status" value="1"/>
</dbReference>
<dbReference type="OrthoDB" id="5518270at2"/>
<protein>
    <submittedName>
        <fullName evidence="1">Cyclophilin-like superfamily protein</fullName>
    </submittedName>
</protein>
<evidence type="ECO:0000313" key="1">
    <source>
        <dbReference type="EMBL" id="OWT55704.1"/>
    </source>
</evidence>
<keyword evidence="2" id="KW-1185">Reference proteome</keyword>
<dbReference type="Proteomes" id="UP000214603">
    <property type="component" value="Unassembled WGS sequence"/>
</dbReference>
<dbReference type="InterPro" id="IPR024532">
    <property type="entry name" value="DUF3830"/>
</dbReference>